<keyword evidence="2" id="KW-1003">Cell membrane</keyword>
<dbReference type="PANTHER" id="PTHR30572:SF4">
    <property type="entry name" value="ABC TRANSPORTER PERMEASE YTRF"/>
    <property type="match status" value="1"/>
</dbReference>
<dbReference type="AlphaFoldDB" id="A0A941EPY9"/>
<feature type="transmembrane region" description="Helical" evidence="8">
    <location>
        <begin position="380"/>
        <end position="398"/>
    </location>
</feature>
<sequence>MSRRRERRRAERHAAGARRAGSGSVLRKVARAGASRRRLQSLILILVTTGSMAAALLAAQLLAGVDAPFDQAFGRQQGSELTLQYDATAATTAQVAATAHASGVTASAGPFPTTVLNGYTTDLNMPGLDLTDFPLPQMQLIGRAAPGGPVDDVELTAGHWPTAANQIVIAEGSSPLDGSPMGTTLTFPHSPGDPTLTIVGVANTVSQTADAWVLPQEVSALAPAGTATGYEMLYRFASAATAAEVTADRTAVTKGLPTHAVTDAESWLTLQSAAQTGGNAIIPPFLGAFGILGVILSVIILASVINATVAASARRIGILKALGCTPAQVVRMSAMQALIPCVAGVALGTVFGTVGALALLSNTGQALNVGTPPLSMPIEVLVPISALALVVATAVLAAGRAGRMSVLDALAAGRTPTSGRGRAVQRRLARTRLPRPVSLGLAAPFTRPARAAALTLAVVFGVIAATFAVGVASSLDHATTDVSDNKGGVLVYIDANASGPPTAKDSAAALKAVEAQPGTAAYVSSISYPMSVQGVGEDGTVTEFSGGGAWSFYPIVSGHWFTGPNQAVVPTHLLRATGLHLGDTITVGEDGRLFPLTIVGEAFDTHQQGMEVLADAATFASVQHTVPLGSISIQLKPGVDQAAYLSSLNAALSSSNSIATVGQGGGGKLKLIMGALSVMMTLMLVLVAALGVIGSVMLDTRERVHDIGVYKAIGMTPRQTTAMVLTSVLSLGIVAGAIGAPLGIALHDYVMPLMGNAVQSTLPPDVLNVYQPLEVALLALGGIAIALIGALGPAGWAGRIRTATALRTE</sequence>
<protein>
    <submittedName>
        <fullName evidence="10">FtsX-like permease family protein</fullName>
    </submittedName>
</protein>
<evidence type="ECO:0000313" key="10">
    <source>
        <dbReference type="EMBL" id="MBR7836345.1"/>
    </source>
</evidence>
<reference evidence="10" key="1">
    <citation type="submission" date="2021-04" db="EMBL/GenBank/DDBJ databases">
        <title>Genome based classification of Actinospica acidithermotolerans sp. nov., an actinobacterium isolated from an Indonesian hot spring.</title>
        <authorList>
            <person name="Kusuma A.B."/>
            <person name="Putra K.E."/>
            <person name="Nafisah S."/>
            <person name="Loh J."/>
            <person name="Nouioui I."/>
            <person name="Goodfellow M."/>
        </authorList>
    </citation>
    <scope>NUCLEOTIDE SEQUENCE</scope>
    <source>
        <strain evidence="10">CSCA 57</strain>
    </source>
</reference>
<comment type="caution">
    <text evidence="10">The sequence shown here is derived from an EMBL/GenBank/DDBJ whole genome shotgun (WGS) entry which is preliminary data.</text>
</comment>
<evidence type="ECO:0000256" key="7">
    <source>
        <dbReference type="SAM" id="MobiDB-lite"/>
    </source>
</evidence>
<dbReference type="InterPro" id="IPR003838">
    <property type="entry name" value="ABC3_permease_C"/>
</dbReference>
<evidence type="ECO:0000259" key="9">
    <source>
        <dbReference type="Pfam" id="PF02687"/>
    </source>
</evidence>
<dbReference type="GO" id="GO:0022857">
    <property type="term" value="F:transmembrane transporter activity"/>
    <property type="evidence" value="ECO:0007669"/>
    <property type="project" value="TreeGrafter"/>
</dbReference>
<evidence type="ECO:0000256" key="2">
    <source>
        <dbReference type="ARBA" id="ARBA00022475"/>
    </source>
</evidence>
<feature type="transmembrane region" description="Helical" evidence="8">
    <location>
        <begin position="671"/>
        <end position="693"/>
    </location>
</feature>
<feature type="transmembrane region" description="Helical" evidence="8">
    <location>
        <begin position="285"/>
        <end position="310"/>
    </location>
</feature>
<dbReference type="Pfam" id="PF02687">
    <property type="entry name" value="FtsX"/>
    <property type="match status" value="2"/>
</dbReference>
<dbReference type="GO" id="GO:0005886">
    <property type="term" value="C:plasma membrane"/>
    <property type="evidence" value="ECO:0007669"/>
    <property type="project" value="UniProtKB-SubCell"/>
</dbReference>
<evidence type="ECO:0000256" key="1">
    <source>
        <dbReference type="ARBA" id="ARBA00004651"/>
    </source>
</evidence>
<evidence type="ECO:0000256" key="6">
    <source>
        <dbReference type="ARBA" id="ARBA00038076"/>
    </source>
</evidence>
<feature type="transmembrane region" description="Helical" evidence="8">
    <location>
        <begin position="337"/>
        <end position="360"/>
    </location>
</feature>
<evidence type="ECO:0000256" key="5">
    <source>
        <dbReference type="ARBA" id="ARBA00023136"/>
    </source>
</evidence>
<dbReference type="InterPro" id="IPR050250">
    <property type="entry name" value="Macrolide_Exporter_MacB"/>
</dbReference>
<proteinExistence type="inferred from homology"/>
<keyword evidence="4 8" id="KW-1133">Transmembrane helix</keyword>
<evidence type="ECO:0000256" key="8">
    <source>
        <dbReference type="SAM" id="Phobius"/>
    </source>
</evidence>
<feature type="transmembrane region" description="Helical" evidence="8">
    <location>
        <begin position="451"/>
        <end position="475"/>
    </location>
</feature>
<feature type="transmembrane region" description="Helical" evidence="8">
    <location>
        <begin position="775"/>
        <end position="797"/>
    </location>
</feature>
<feature type="transmembrane region" description="Helical" evidence="8">
    <location>
        <begin position="41"/>
        <end position="63"/>
    </location>
</feature>
<name>A0A941EPY9_9ACTN</name>
<accession>A0A941EPY9</accession>
<feature type="domain" description="ABC3 transporter permease C-terminal" evidence="9">
    <location>
        <begin position="679"/>
        <end position="793"/>
    </location>
</feature>
<comment type="subcellular location">
    <subcellularLocation>
        <location evidence="1">Cell membrane</location>
        <topology evidence="1">Multi-pass membrane protein</topology>
    </subcellularLocation>
</comment>
<keyword evidence="11" id="KW-1185">Reference proteome</keyword>
<evidence type="ECO:0000313" key="11">
    <source>
        <dbReference type="Proteomes" id="UP000675781"/>
    </source>
</evidence>
<feature type="domain" description="ABC3 transporter permease C-terminal" evidence="9">
    <location>
        <begin position="288"/>
        <end position="401"/>
    </location>
</feature>
<dbReference type="Proteomes" id="UP000675781">
    <property type="component" value="Unassembled WGS sequence"/>
</dbReference>
<evidence type="ECO:0000256" key="3">
    <source>
        <dbReference type="ARBA" id="ARBA00022692"/>
    </source>
</evidence>
<gene>
    <name evidence="10" type="ORF">KDL01_23915</name>
</gene>
<dbReference type="PANTHER" id="PTHR30572">
    <property type="entry name" value="MEMBRANE COMPONENT OF TRANSPORTER-RELATED"/>
    <property type="match status" value="1"/>
</dbReference>
<dbReference type="RefSeq" id="WP_212530824.1">
    <property type="nucleotide sequence ID" value="NZ_JAGSOG010000137.1"/>
</dbReference>
<keyword evidence="3 8" id="KW-0812">Transmembrane</keyword>
<comment type="similarity">
    <text evidence="6">Belongs to the ABC-4 integral membrane protein family.</text>
</comment>
<feature type="region of interest" description="Disordered" evidence="7">
    <location>
        <begin position="1"/>
        <end position="22"/>
    </location>
</feature>
<evidence type="ECO:0000256" key="4">
    <source>
        <dbReference type="ARBA" id="ARBA00022989"/>
    </source>
</evidence>
<feature type="transmembrane region" description="Helical" evidence="8">
    <location>
        <begin position="722"/>
        <end position="746"/>
    </location>
</feature>
<keyword evidence="5 8" id="KW-0472">Membrane</keyword>
<organism evidence="10 11">
    <name type="scientific">Actinospica durhamensis</name>
    <dbReference type="NCBI Taxonomy" id="1508375"/>
    <lineage>
        <taxon>Bacteria</taxon>
        <taxon>Bacillati</taxon>
        <taxon>Actinomycetota</taxon>
        <taxon>Actinomycetes</taxon>
        <taxon>Catenulisporales</taxon>
        <taxon>Actinospicaceae</taxon>
        <taxon>Actinospica</taxon>
    </lineage>
</organism>
<dbReference type="EMBL" id="JAGSOG010000137">
    <property type="protein sequence ID" value="MBR7836345.1"/>
    <property type="molecule type" value="Genomic_DNA"/>
</dbReference>